<dbReference type="Pfam" id="PF03372">
    <property type="entry name" value="Exo_endo_phos"/>
    <property type="match status" value="1"/>
</dbReference>
<dbReference type="Proteomes" id="UP000828390">
    <property type="component" value="Unassembled WGS sequence"/>
</dbReference>
<evidence type="ECO:0000313" key="9">
    <source>
        <dbReference type="Proteomes" id="UP000828390"/>
    </source>
</evidence>
<name>A0A9D4LQ16_DREPO</name>
<feature type="transmembrane region" description="Helical" evidence="6">
    <location>
        <begin position="35"/>
        <end position="58"/>
    </location>
</feature>
<feature type="active site" evidence="5">
    <location>
        <position position="127"/>
    </location>
</feature>
<gene>
    <name evidence="8" type="ORF">DPMN_024795</name>
</gene>
<organism evidence="8 9">
    <name type="scientific">Dreissena polymorpha</name>
    <name type="common">Zebra mussel</name>
    <name type="synonym">Mytilus polymorpha</name>
    <dbReference type="NCBI Taxonomy" id="45954"/>
    <lineage>
        <taxon>Eukaryota</taxon>
        <taxon>Metazoa</taxon>
        <taxon>Spiralia</taxon>
        <taxon>Lophotrochozoa</taxon>
        <taxon>Mollusca</taxon>
        <taxon>Bivalvia</taxon>
        <taxon>Autobranchia</taxon>
        <taxon>Heteroconchia</taxon>
        <taxon>Euheterodonta</taxon>
        <taxon>Imparidentia</taxon>
        <taxon>Neoheterodontei</taxon>
        <taxon>Myida</taxon>
        <taxon>Dreissenoidea</taxon>
        <taxon>Dreissenidae</taxon>
        <taxon>Dreissena</taxon>
    </lineage>
</organism>
<dbReference type="PANTHER" id="PTHR11371">
    <property type="entry name" value="DEOXYRIBONUCLEASE"/>
    <property type="match status" value="1"/>
</dbReference>
<feature type="domain" description="Endonuclease/exonuclease/phosphatase" evidence="7">
    <location>
        <begin position="55"/>
        <end position="261"/>
    </location>
</feature>
<dbReference type="AlphaFoldDB" id="A0A9D4LQ16"/>
<dbReference type="SUPFAM" id="SSF56219">
    <property type="entry name" value="DNase I-like"/>
    <property type="match status" value="1"/>
</dbReference>
<evidence type="ECO:0000256" key="3">
    <source>
        <dbReference type="ARBA" id="ARBA00022801"/>
    </source>
</evidence>
<feature type="active site" evidence="5">
    <location>
        <position position="189"/>
    </location>
</feature>
<dbReference type="SMART" id="SM00476">
    <property type="entry name" value="DNaseIc"/>
    <property type="match status" value="1"/>
</dbReference>
<keyword evidence="6" id="KW-0472">Membrane</keyword>
<keyword evidence="2 4" id="KW-0540">Nuclease</keyword>
<accession>A0A9D4LQ16</accession>
<dbReference type="PIRSF" id="PIRSF000988">
    <property type="entry name" value="DNase_I_euk"/>
    <property type="match status" value="1"/>
</dbReference>
<keyword evidence="9" id="KW-1185">Reference proteome</keyword>
<evidence type="ECO:0000313" key="8">
    <source>
        <dbReference type="EMBL" id="KAH3861844.1"/>
    </source>
</evidence>
<evidence type="ECO:0000256" key="1">
    <source>
        <dbReference type="ARBA" id="ARBA00007359"/>
    </source>
</evidence>
<dbReference type="InterPro" id="IPR016202">
    <property type="entry name" value="DNase_I"/>
</dbReference>
<proteinExistence type="inferred from homology"/>
<comment type="similarity">
    <text evidence="1 4">Belongs to the DNase I family.</text>
</comment>
<dbReference type="GO" id="GO:0003677">
    <property type="term" value="F:DNA binding"/>
    <property type="evidence" value="ECO:0007669"/>
    <property type="project" value="TreeGrafter"/>
</dbReference>
<keyword evidence="3 4" id="KW-0378">Hydrolase</keyword>
<evidence type="ECO:0000259" key="7">
    <source>
        <dbReference type="Pfam" id="PF03372"/>
    </source>
</evidence>
<reference evidence="8" key="1">
    <citation type="journal article" date="2019" name="bioRxiv">
        <title>The Genome of the Zebra Mussel, Dreissena polymorpha: A Resource for Invasive Species Research.</title>
        <authorList>
            <person name="McCartney M.A."/>
            <person name="Auch B."/>
            <person name="Kono T."/>
            <person name="Mallez S."/>
            <person name="Zhang Y."/>
            <person name="Obille A."/>
            <person name="Becker A."/>
            <person name="Abrahante J.E."/>
            <person name="Garbe J."/>
            <person name="Badalamenti J.P."/>
            <person name="Herman A."/>
            <person name="Mangelson H."/>
            <person name="Liachko I."/>
            <person name="Sullivan S."/>
            <person name="Sone E.D."/>
            <person name="Koren S."/>
            <person name="Silverstein K.A.T."/>
            <person name="Beckman K.B."/>
            <person name="Gohl D.M."/>
        </authorList>
    </citation>
    <scope>NUCLEOTIDE SEQUENCE</scope>
    <source>
        <strain evidence="8">Duluth1</strain>
        <tissue evidence="8">Whole animal</tissue>
    </source>
</reference>
<sequence>MRYVYYIAPQGPIPGHDRDVCITDLNIMMFQCTRLLGLLSLSIITHVAIGLRIGAFNIQVFGRSKMGKPEVVSVLVDILSRYDIVLVQEIRDNSGEVITELVAYLAASGNKFQFAVSSRLGRTSSKEQYAFLYRPEMGISLMDEYVFDDGNETLNTANVSMDLFEREPYVVMFKSTKTRLATFVLAGIHVSPSKAVEEINHLADVFADIRRKWTINDIMVLGDLNAGCSYVSQKDWDRIPLKHDPAYAWLTSRRHRHHSRRHPLRL</sequence>
<dbReference type="Gene3D" id="3.60.10.10">
    <property type="entry name" value="Endonuclease/exonuclease/phosphatase"/>
    <property type="match status" value="1"/>
</dbReference>
<dbReference type="PANTHER" id="PTHR11371:SF31">
    <property type="entry name" value="EXTRACELLULAR NUCLEASE"/>
    <property type="match status" value="1"/>
</dbReference>
<dbReference type="InterPro" id="IPR036691">
    <property type="entry name" value="Endo/exonu/phosph_ase_sf"/>
</dbReference>
<reference evidence="8" key="2">
    <citation type="submission" date="2020-11" db="EMBL/GenBank/DDBJ databases">
        <authorList>
            <person name="McCartney M.A."/>
            <person name="Auch B."/>
            <person name="Kono T."/>
            <person name="Mallez S."/>
            <person name="Becker A."/>
            <person name="Gohl D.M."/>
            <person name="Silverstein K.A.T."/>
            <person name="Koren S."/>
            <person name="Bechman K.B."/>
            <person name="Herman A."/>
            <person name="Abrahante J.E."/>
            <person name="Garbe J."/>
        </authorList>
    </citation>
    <scope>NUCLEOTIDE SEQUENCE</scope>
    <source>
        <strain evidence="8">Duluth1</strain>
        <tissue evidence="8">Whole animal</tissue>
    </source>
</reference>
<evidence type="ECO:0000256" key="4">
    <source>
        <dbReference type="PIRNR" id="PIRNR000988"/>
    </source>
</evidence>
<evidence type="ECO:0000256" key="6">
    <source>
        <dbReference type="SAM" id="Phobius"/>
    </source>
</evidence>
<evidence type="ECO:0000256" key="5">
    <source>
        <dbReference type="PIRSR" id="PIRSR000988-1"/>
    </source>
</evidence>
<dbReference type="GO" id="GO:0004530">
    <property type="term" value="F:deoxyribonuclease I activity"/>
    <property type="evidence" value="ECO:0007669"/>
    <property type="project" value="TreeGrafter"/>
</dbReference>
<dbReference type="InterPro" id="IPR005135">
    <property type="entry name" value="Endo/exonuclease/phosphatase"/>
</dbReference>
<keyword evidence="4" id="KW-0255">Endonuclease</keyword>
<dbReference type="PRINTS" id="PR00130">
    <property type="entry name" value="DNASEI"/>
</dbReference>
<comment type="caution">
    <text evidence="8">The sequence shown here is derived from an EMBL/GenBank/DDBJ whole genome shotgun (WGS) entry which is preliminary data.</text>
</comment>
<dbReference type="GO" id="GO:0005634">
    <property type="term" value="C:nucleus"/>
    <property type="evidence" value="ECO:0007669"/>
    <property type="project" value="TreeGrafter"/>
</dbReference>
<keyword evidence="6" id="KW-1133">Transmembrane helix</keyword>
<dbReference type="EMBL" id="JAIWYP010000002">
    <property type="protein sequence ID" value="KAH3861844.1"/>
    <property type="molecule type" value="Genomic_DNA"/>
</dbReference>
<evidence type="ECO:0000256" key="2">
    <source>
        <dbReference type="ARBA" id="ARBA00022722"/>
    </source>
</evidence>
<protein>
    <recommendedName>
        <fullName evidence="4">Deoxyribonuclease</fullName>
    </recommendedName>
</protein>
<keyword evidence="6" id="KW-0812">Transmembrane</keyword>
<dbReference type="GO" id="GO:0006308">
    <property type="term" value="P:DNA catabolic process"/>
    <property type="evidence" value="ECO:0007669"/>
    <property type="project" value="InterPro"/>
</dbReference>